<evidence type="ECO:0000313" key="2">
    <source>
        <dbReference type="EMBL" id="MDA3628040.1"/>
    </source>
</evidence>
<evidence type="ECO:0000259" key="1">
    <source>
        <dbReference type="PROSITE" id="PS51186"/>
    </source>
</evidence>
<protein>
    <submittedName>
        <fullName evidence="2">GNAT family N-acetyltransferase</fullName>
    </submittedName>
</protein>
<dbReference type="Gene3D" id="3.40.630.30">
    <property type="match status" value="1"/>
</dbReference>
<organism evidence="2 3">
    <name type="scientific">Saccharopolyspora oryzae</name>
    <dbReference type="NCBI Taxonomy" id="2997343"/>
    <lineage>
        <taxon>Bacteria</taxon>
        <taxon>Bacillati</taxon>
        <taxon>Actinomycetota</taxon>
        <taxon>Actinomycetes</taxon>
        <taxon>Pseudonocardiales</taxon>
        <taxon>Pseudonocardiaceae</taxon>
        <taxon>Saccharopolyspora</taxon>
    </lineage>
</organism>
<name>A0ABT4V262_9PSEU</name>
<gene>
    <name evidence="2" type="ORF">OU415_21585</name>
</gene>
<dbReference type="InterPro" id="IPR016181">
    <property type="entry name" value="Acyl_CoA_acyltransferase"/>
</dbReference>
<dbReference type="InterPro" id="IPR051531">
    <property type="entry name" value="N-acetyltransferase"/>
</dbReference>
<dbReference type="PROSITE" id="PS51186">
    <property type="entry name" value="GNAT"/>
    <property type="match status" value="1"/>
</dbReference>
<proteinExistence type="predicted"/>
<dbReference type="PANTHER" id="PTHR43792">
    <property type="entry name" value="GNAT FAMILY, PUTATIVE (AFU_ORTHOLOGUE AFUA_3G00765)-RELATED-RELATED"/>
    <property type="match status" value="1"/>
</dbReference>
<sequence length="160" mass="18145">LRRPEPADAEAFIAVHSAPEAHPYDDWSRRSPEQARELFDRFQQGWASDGIGYWAVRRTGAGEVLGFGGVRHSSEGDEPVLNLAYRFWPSAWGNGYAPEMAAAAIDWTRRQRPDWPVVIVTDADNAPSIRIAEKLGFALHERRVRDGRPEVVFRLEHPRT</sequence>
<dbReference type="SUPFAM" id="SSF55729">
    <property type="entry name" value="Acyl-CoA N-acyltransferases (Nat)"/>
    <property type="match status" value="1"/>
</dbReference>
<comment type="caution">
    <text evidence="2">The sequence shown here is derived from an EMBL/GenBank/DDBJ whole genome shotgun (WGS) entry which is preliminary data.</text>
</comment>
<keyword evidence="3" id="KW-1185">Reference proteome</keyword>
<feature type="domain" description="N-acetyltransferase" evidence="1">
    <location>
        <begin position="1"/>
        <end position="160"/>
    </location>
</feature>
<dbReference type="Pfam" id="PF13302">
    <property type="entry name" value="Acetyltransf_3"/>
    <property type="match status" value="1"/>
</dbReference>
<reference evidence="2 3" key="1">
    <citation type="submission" date="2022-11" db="EMBL/GenBank/DDBJ databases">
        <title>Draft genome sequence of Saccharopolyspora sp. WRP15-2 isolated from rhizosphere soils of wild rice in Thailand.</title>
        <authorList>
            <person name="Duangmal K."/>
            <person name="Kammanee S."/>
            <person name="Muangham S."/>
        </authorList>
    </citation>
    <scope>NUCLEOTIDE SEQUENCE [LARGE SCALE GENOMIC DNA]</scope>
    <source>
        <strain evidence="2 3">WRP15-2</strain>
    </source>
</reference>
<feature type="non-terminal residue" evidence="2">
    <location>
        <position position="1"/>
    </location>
</feature>
<dbReference type="RefSeq" id="WP_270950738.1">
    <property type="nucleotide sequence ID" value="NZ_JAQGLA010000037.1"/>
</dbReference>
<dbReference type="InterPro" id="IPR000182">
    <property type="entry name" value="GNAT_dom"/>
</dbReference>
<accession>A0ABT4V262</accession>
<evidence type="ECO:0000313" key="3">
    <source>
        <dbReference type="Proteomes" id="UP001210380"/>
    </source>
</evidence>
<dbReference type="PANTHER" id="PTHR43792:SF1">
    <property type="entry name" value="N-ACETYLTRANSFERASE DOMAIN-CONTAINING PROTEIN"/>
    <property type="match status" value="1"/>
</dbReference>
<dbReference type="EMBL" id="JAQGLA010000037">
    <property type="protein sequence ID" value="MDA3628040.1"/>
    <property type="molecule type" value="Genomic_DNA"/>
</dbReference>
<dbReference type="Proteomes" id="UP001210380">
    <property type="component" value="Unassembled WGS sequence"/>
</dbReference>